<proteinExistence type="inferred from homology"/>
<dbReference type="InterPro" id="IPR017970">
    <property type="entry name" value="Homeobox_CS"/>
</dbReference>
<comment type="similarity">
    <text evidence="2">Belongs to the engrailed homeobox family.</text>
</comment>
<evidence type="ECO:0000256" key="6">
    <source>
        <dbReference type="PROSITE-ProRule" id="PRU00108"/>
    </source>
</evidence>
<feature type="region of interest" description="Disordered" evidence="8">
    <location>
        <begin position="176"/>
        <end position="219"/>
    </location>
</feature>
<dbReference type="PANTHER" id="PTHR24341:SF6">
    <property type="entry name" value="HOMEOBOX PROTEIN INVECTED"/>
    <property type="match status" value="1"/>
</dbReference>
<evidence type="ECO:0000313" key="10">
    <source>
        <dbReference type="EMBL" id="UNI14565.1"/>
    </source>
</evidence>
<organism evidence="10 11">
    <name type="scientific">Purpureocillium takamizusanense</name>
    <dbReference type="NCBI Taxonomy" id="2060973"/>
    <lineage>
        <taxon>Eukaryota</taxon>
        <taxon>Fungi</taxon>
        <taxon>Dikarya</taxon>
        <taxon>Ascomycota</taxon>
        <taxon>Pezizomycotina</taxon>
        <taxon>Sordariomycetes</taxon>
        <taxon>Hypocreomycetidae</taxon>
        <taxon>Hypocreales</taxon>
        <taxon>Ophiocordycipitaceae</taxon>
        <taxon>Purpureocillium</taxon>
    </lineage>
</organism>
<feature type="compositionally biased region" description="Polar residues" evidence="8">
    <location>
        <begin position="176"/>
        <end position="203"/>
    </location>
</feature>
<feature type="domain" description="Homeobox" evidence="9">
    <location>
        <begin position="57"/>
        <end position="117"/>
    </location>
</feature>
<keyword evidence="4 6" id="KW-0371">Homeobox</keyword>
<evidence type="ECO:0000259" key="9">
    <source>
        <dbReference type="PROSITE" id="PS50071"/>
    </source>
</evidence>
<dbReference type="Pfam" id="PF00046">
    <property type="entry name" value="Homeodomain"/>
    <property type="match status" value="1"/>
</dbReference>
<dbReference type="Proteomes" id="UP000829364">
    <property type="component" value="Chromosome 1"/>
</dbReference>
<dbReference type="InterPro" id="IPR001356">
    <property type="entry name" value="HD"/>
</dbReference>
<dbReference type="SUPFAM" id="SSF46689">
    <property type="entry name" value="Homeodomain-like"/>
    <property type="match status" value="1"/>
</dbReference>
<keyword evidence="11" id="KW-1185">Reference proteome</keyword>
<dbReference type="PANTHER" id="PTHR24341">
    <property type="entry name" value="HOMEOBOX PROTEIN ENGRAILED"/>
    <property type="match status" value="1"/>
</dbReference>
<dbReference type="PROSITE" id="PS00027">
    <property type="entry name" value="HOMEOBOX_1"/>
    <property type="match status" value="1"/>
</dbReference>
<dbReference type="GO" id="GO:0000981">
    <property type="term" value="F:DNA-binding transcription factor activity, RNA polymerase II-specific"/>
    <property type="evidence" value="ECO:0007669"/>
    <property type="project" value="InterPro"/>
</dbReference>
<gene>
    <name evidence="10" type="ORF">JDV02_001182</name>
</gene>
<feature type="region of interest" description="Disordered" evidence="8">
    <location>
        <begin position="321"/>
        <end position="394"/>
    </location>
</feature>
<feature type="region of interest" description="Disordered" evidence="8">
    <location>
        <begin position="127"/>
        <end position="147"/>
    </location>
</feature>
<keyword evidence="3 6" id="KW-0238">DNA-binding</keyword>
<evidence type="ECO:0000256" key="3">
    <source>
        <dbReference type="ARBA" id="ARBA00023125"/>
    </source>
</evidence>
<dbReference type="InterPro" id="IPR050720">
    <property type="entry name" value="Engrailed_Homeobox_TFs"/>
</dbReference>
<dbReference type="EMBL" id="CP086354">
    <property type="protein sequence ID" value="UNI14565.1"/>
    <property type="molecule type" value="Genomic_DNA"/>
</dbReference>
<dbReference type="RefSeq" id="XP_047838046.1">
    <property type="nucleotide sequence ID" value="XM_047982085.1"/>
</dbReference>
<evidence type="ECO:0000256" key="1">
    <source>
        <dbReference type="ARBA" id="ARBA00004123"/>
    </source>
</evidence>
<reference evidence="10" key="1">
    <citation type="submission" date="2021-11" db="EMBL/GenBank/DDBJ databases">
        <title>Purpureocillium_takamizusanense_genome.</title>
        <authorList>
            <person name="Nguyen N.-H."/>
        </authorList>
    </citation>
    <scope>NUCLEOTIDE SEQUENCE</scope>
    <source>
        <strain evidence="10">PT3</strain>
    </source>
</reference>
<feature type="DNA-binding region" description="Homeobox" evidence="6">
    <location>
        <begin position="59"/>
        <end position="118"/>
    </location>
</feature>
<evidence type="ECO:0000256" key="5">
    <source>
        <dbReference type="ARBA" id="ARBA00023242"/>
    </source>
</evidence>
<dbReference type="Gene3D" id="1.10.10.60">
    <property type="entry name" value="Homeodomain-like"/>
    <property type="match status" value="1"/>
</dbReference>
<evidence type="ECO:0000313" key="11">
    <source>
        <dbReference type="Proteomes" id="UP000829364"/>
    </source>
</evidence>
<keyword evidence="5 6" id="KW-0539">Nucleus</keyword>
<dbReference type="GO" id="GO:0003677">
    <property type="term" value="F:DNA binding"/>
    <property type="evidence" value="ECO:0007669"/>
    <property type="project" value="UniProtKB-UniRule"/>
</dbReference>
<evidence type="ECO:0000256" key="7">
    <source>
        <dbReference type="RuleBase" id="RU000682"/>
    </source>
</evidence>
<dbReference type="SMART" id="SM00389">
    <property type="entry name" value="HOX"/>
    <property type="match status" value="1"/>
</dbReference>
<evidence type="ECO:0000256" key="8">
    <source>
        <dbReference type="SAM" id="MobiDB-lite"/>
    </source>
</evidence>
<dbReference type="CDD" id="cd00086">
    <property type="entry name" value="homeodomain"/>
    <property type="match status" value="1"/>
</dbReference>
<dbReference type="InterPro" id="IPR009057">
    <property type="entry name" value="Homeodomain-like_sf"/>
</dbReference>
<name>A0A9Q8Q7L8_9HYPO</name>
<comment type="subcellular location">
    <subcellularLocation>
        <location evidence="1 6 7">Nucleus</location>
    </subcellularLocation>
</comment>
<accession>A0A9Q8Q7L8</accession>
<dbReference type="OrthoDB" id="6159439at2759"/>
<dbReference type="PROSITE" id="PS50071">
    <property type="entry name" value="HOMEOBOX_2"/>
    <property type="match status" value="1"/>
</dbReference>
<sequence length="545" mass="59001">MGPFSQPQWPTWAYSGLSDPFATYQQQFSNYPAYLAESMDTYQAHHNRHLVNHHQLSRATESKPRLSKEEVEVLEAEFQKNHKPSSNTKKALAESMRVDNARINNWFQNRRAREKKENNIREYEARQKLEKEKADAESGPQTDNIRQRDLVASSAPFPEPSTNFKVHLDAALSPSAQSLQETASETTEQSQGSPAFFSGQSKPASLVRTDSAESDQDDDVASLELSENADSYLAISQACAGVAILNSDPAVLMDSQPTAQNIGEYQDFMGADFETSCFASTQSLACDSTAKSPQAMDIASRRNRRPAPLAITGGRSYSSYAPKTAVDMSGKRGDRASPMRRVASASGSSRVKKPVSTPRSPFFDGIFPSRRSPSAAGPQGSGAPPTPDTPVALNHQGVVDGTASYSLDNKYLTTDMPLQDPTLRTPPTTPGFMDSLFPIGSGYDMSISEESLVSPGMGRLPNGFSVSAMQSGLPTYIGASNNGTSQVQPNPSLLSSQIGSTYLNFLGTGVDYTWPESSMRPSSASQQQHGGYLNLAPAAFSRVEN</sequence>
<dbReference type="KEGG" id="ptkz:JDV02_001182"/>
<protein>
    <recommendedName>
        <fullName evidence="9">Homeobox domain-containing protein</fullName>
    </recommendedName>
</protein>
<dbReference type="GO" id="GO:0016586">
    <property type="term" value="C:RSC-type complex"/>
    <property type="evidence" value="ECO:0007669"/>
    <property type="project" value="TreeGrafter"/>
</dbReference>
<feature type="compositionally biased region" description="Basic and acidic residues" evidence="8">
    <location>
        <begin position="127"/>
        <end position="136"/>
    </location>
</feature>
<dbReference type="AlphaFoldDB" id="A0A9Q8Q7L8"/>
<feature type="compositionally biased region" description="Low complexity" evidence="8">
    <location>
        <begin position="340"/>
        <end position="349"/>
    </location>
</feature>
<dbReference type="GeneID" id="72063145"/>
<evidence type="ECO:0000256" key="4">
    <source>
        <dbReference type="ARBA" id="ARBA00023155"/>
    </source>
</evidence>
<evidence type="ECO:0000256" key="2">
    <source>
        <dbReference type="ARBA" id="ARBA00010896"/>
    </source>
</evidence>